<feature type="region of interest" description="Disordered" evidence="12">
    <location>
        <begin position="358"/>
        <end position="382"/>
    </location>
</feature>
<evidence type="ECO:0000256" key="7">
    <source>
        <dbReference type="ARBA" id="ARBA00022840"/>
    </source>
</evidence>
<dbReference type="GO" id="GO:0005868">
    <property type="term" value="C:cytoplasmic dynein complex"/>
    <property type="evidence" value="ECO:0007669"/>
    <property type="project" value="UniProtKB-UniRule"/>
</dbReference>
<protein>
    <recommendedName>
        <fullName evidence="11">Dynein light intermediate chain</fullName>
    </recommendedName>
</protein>
<dbReference type="GO" id="GO:0005813">
    <property type="term" value="C:centrosome"/>
    <property type="evidence" value="ECO:0007669"/>
    <property type="project" value="TreeGrafter"/>
</dbReference>
<dbReference type="InterPro" id="IPR022780">
    <property type="entry name" value="Dynein_light_int_chain"/>
</dbReference>
<gene>
    <name evidence="13" type="primary">Dync1li1</name>
</gene>
<dbReference type="GO" id="GO:0007018">
    <property type="term" value="P:microtubule-based movement"/>
    <property type="evidence" value="ECO:0007669"/>
    <property type="project" value="InterPro"/>
</dbReference>
<keyword evidence="5 11" id="KW-0493">Microtubule</keyword>
<comment type="similarity">
    <text evidence="2 11">Belongs to the dynein light intermediate chain family.</text>
</comment>
<dbReference type="PANTHER" id="PTHR12688:SF0">
    <property type="entry name" value="DYNEIN LIGHT INTERMEDIATE CHAIN"/>
    <property type="match status" value="1"/>
</dbReference>
<evidence type="ECO:0000256" key="1">
    <source>
        <dbReference type="ARBA" id="ARBA00004245"/>
    </source>
</evidence>
<evidence type="ECO:0000256" key="4">
    <source>
        <dbReference type="ARBA" id="ARBA00022490"/>
    </source>
</evidence>
<sequence length="447" mass="48789">MAPVTDSSTGVLDKHNKSGGSSIWTTLLSDTSTNSMNASLLLDKSVVVLGNDLSGKSVLTTKLQGLEKTHRGSALDFQAIEVQDEDVDESGLCRVWILDGHLAHRNLLDFALPKQMVSQSIALIVVDMSQPWNIPESLQKWINVVRDHIGHLGFSATELDAIKQQVETEFRCYTEPSETSTQAKVKSVLDQPTAISGELALSENLAMPLIVVCSKCDCMESLELDFDFKEEHFDFIQCYLRTFCLRYGASLVYTSMKENKNIEVLKKYILHKFYDFSFQNVASVVERDAVFIPSGWDSESKINILKDNLTKVNADDAFDSVIAKPPSTRLYVQEMKEVTADDEQAFLAKAQAALAKASVSSKPLQGSKPSKEERTGINPVGGVGGIAKPIKLDGKPGGASNERMLASFFNSLLNKTPAGGAAPLRTGKTPQKSRTATNKAGDTESNS</sequence>
<dbReference type="AlphaFoldDB" id="A0A6F9DAW8"/>
<organism evidence="13">
    <name type="scientific">Phallusia mammillata</name>
    <dbReference type="NCBI Taxonomy" id="59560"/>
    <lineage>
        <taxon>Eukaryota</taxon>
        <taxon>Metazoa</taxon>
        <taxon>Chordata</taxon>
        <taxon>Tunicata</taxon>
        <taxon>Ascidiacea</taxon>
        <taxon>Phlebobranchia</taxon>
        <taxon>Ascidiidae</taxon>
        <taxon>Phallusia</taxon>
    </lineage>
</organism>
<evidence type="ECO:0000256" key="12">
    <source>
        <dbReference type="SAM" id="MobiDB-lite"/>
    </source>
</evidence>
<dbReference type="GO" id="GO:0045504">
    <property type="term" value="F:dynein heavy chain binding"/>
    <property type="evidence" value="ECO:0007669"/>
    <property type="project" value="TreeGrafter"/>
</dbReference>
<keyword evidence="10 11" id="KW-0206">Cytoskeleton</keyword>
<evidence type="ECO:0000256" key="6">
    <source>
        <dbReference type="ARBA" id="ARBA00022741"/>
    </source>
</evidence>
<feature type="compositionally biased region" description="Polar residues" evidence="12">
    <location>
        <begin position="358"/>
        <end position="368"/>
    </location>
</feature>
<keyword evidence="7 11" id="KW-0067">ATP-binding</keyword>
<evidence type="ECO:0000256" key="11">
    <source>
        <dbReference type="RuleBase" id="RU366047"/>
    </source>
</evidence>
<dbReference type="GO" id="GO:0005524">
    <property type="term" value="F:ATP binding"/>
    <property type="evidence" value="ECO:0007669"/>
    <property type="project" value="UniProtKB-KW"/>
</dbReference>
<dbReference type="EMBL" id="LR784695">
    <property type="protein sequence ID" value="CAB3240308.1"/>
    <property type="molecule type" value="mRNA"/>
</dbReference>
<name>A0A6F9DAW8_9ASCI</name>
<keyword evidence="6 11" id="KW-0547">Nucleotide-binding</keyword>
<dbReference type="GO" id="GO:0000226">
    <property type="term" value="P:microtubule cytoskeleton organization"/>
    <property type="evidence" value="ECO:0007669"/>
    <property type="project" value="TreeGrafter"/>
</dbReference>
<evidence type="ECO:0000256" key="10">
    <source>
        <dbReference type="ARBA" id="ARBA00023212"/>
    </source>
</evidence>
<dbReference type="GO" id="GO:0005874">
    <property type="term" value="C:microtubule"/>
    <property type="evidence" value="ECO:0007669"/>
    <property type="project" value="UniProtKB-KW"/>
</dbReference>
<dbReference type="PANTHER" id="PTHR12688">
    <property type="entry name" value="DYNEIN LIGHT INTERMEDIATE CHAIN"/>
    <property type="match status" value="1"/>
</dbReference>
<comment type="function">
    <text evidence="11">Acts as one of several non-catalytic accessory components of the cytoplasmic dynein 1 complex that are thought to be involved in linking dynein to cargos and to adapter proteins that regulate dynein function. Cytoplasmic dynein 1 acts as a motor for the intracellular retrograde motility of vesicles and organelles along microtubules. May play a role in binding dynein to membranous organelles or chromosomes.</text>
</comment>
<keyword evidence="4 11" id="KW-0963">Cytoplasm</keyword>
<dbReference type="InterPro" id="IPR008467">
    <property type="entry name" value="Dynein1_light_intermed_chain"/>
</dbReference>
<dbReference type="Gene3D" id="3.40.50.300">
    <property type="entry name" value="P-loop containing nucleotide triphosphate hydrolases"/>
    <property type="match status" value="1"/>
</dbReference>
<comment type="subcellular location">
    <subcellularLocation>
        <location evidence="1 11">Cytoplasm</location>
        <location evidence="1 11">Cytoskeleton</location>
    </subcellularLocation>
</comment>
<feature type="region of interest" description="Disordered" evidence="12">
    <location>
        <begin position="416"/>
        <end position="447"/>
    </location>
</feature>
<keyword evidence="9 11" id="KW-0505">Motor protein</keyword>
<evidence type="ECO:0000313" key="13">
    <source>
        <dbReference type="EMBL" id="CAB3240308.1"/>
    </source>
</evidence>
<evidence type="ECO:0000256" key="3">
    <source>
        <dbReference type="ARBA" id="ARBA00022448"/>
    </source>
</evidence>
<evidence type="ECO:0000256" key="8">
    <source>
        <dbReference type="ARBA" id="ARBA00023017"/>
    </source>
</evidence>
<comment type="subunit">
    <text evidence="11">Homodimer. The cytoplasmic dynein 1 complex consists of two catalytic heavy chains (HCs) and a number of non-catalytic subunits presented by intermediate chains (ICs).</text>
</comment>
<evidence type="ECO:0000256" key="2">
    <source>
        <dbReference type="ARBA" id="ARBA00006831"/>
    </source>
</evidence>
<feature type="compositionally biased region" description="Polar residues" evidence="12">
    <location>
        <begin position="428"/>
        <end position="447"/>
    </location>
</feature>
<accession>A0A6F9DAW8</accession>
<keyword evidence="8 11" id="KW-0243">Dynein</keyword>
<dbReference type="SUPFAM" id="SSF52540">
    <property type="entry name" value="P-loop containing nucleoside triphosphate hydrolases"/>
    <property type="match status" value="1"/>
</dbReference>
<dbReference type="Pfam" id="PF05783">
    <property type="entry name" value="DLIC"/>
    <property type="match status" value="1"/>
</dbReference>
<evidence type="ECO:0000256" key="5">
    <source>
        <dbReference type="ARBA" id="ARBA00022701"/>
    </source>
</evidence>
<reference evidence="13" key="1">
    <citation type="submission" date="2020-04" db="EMBL/GenBank/DDBJ databases">
        <authorList>
            <person name="Neveu A P."/>
        </authorList>
    </citation>
    <scope>NUCLEOTIDE SEQUENCE</scope>
    <source>
        <tissue evidence="13">Whole embryo</tissue>
    </source>
</reference>
<dbReference type="InterPro" id="IPR027417">
    <property type="entry name" value="P-loop_NTPase"/>
</dbReference>
<proteinExistence type="evidence at transcript level"/>
<keyword evidence="3 11" id="KW-0813">Transport</keyword>
<evidence type="ECO:0000256" key="9">
    <source>
        <dbReference type="ARBA" id="ARBA00023175"/>
    </source>
</evidence>